<feature type="region of interest" description="Disordered" evidence="1">
    <location>
        <begin position="1"/>
        <end position="162"/>
    </location>
</feature>
<feature type="compositionally biased region" description="Polar residues" evidence="1">
    <location>
        <begin position="101"/>
        <end position="122"/>
    </location>
</feature>
<feature type="non-terminal residue" evidence="2">
    <location>
        <position position="1"/>
    </location>
</feature>
<name>A0A1B6LD50_9HEMI</name>
<evidence type="ECO:0000256" key="1">
    <source>
        <dbReference type="SAM" id="MobiDB-lite"/>
    </source>
</evidence>
<proteinExistence type="predicted"/>
<reference evidence="2" key="1">
    <citation type="submission" date="2015-11" db="EMBL/GenBank/DDBJ databases">
        <title>De novo transcriptome assembly of four potential Pierce s Disease insect vectors from Arizona vineyards.</title>
        <authorList>
            <person name="Tassone E.E."/>
        </authorList>
    </citation>
    <scope>NUCLEOTIDE SEQUENCE</scope>
</reference>
<accession>A0A1B6LD50</accession>
<sequence length="162" mass="18434">SPRRRQPQLRTRTKSLVLDETKDTTEPTQSNERKNLYSREQNKPTPSVYNHSGRRKQNRITTRPGITNPIIQKTNIEEPAKAEIADIVEQSTKPEIEKTQPLKSVETNQTTNSEAKIPTSTPFPEEKLSNFKPDSEEEYDNEGEASNIQLEDDEDLVGSAIE</sequence>
<feature type="non-terminal residue" evidence="2">
    <location>
        <position position="162"/>
    </location>
</feature>
<gene>
    <name evidence="2" type="ORF">g.2722</name>
</gene>
<protein>
    <submittedName>
        <fullName evidence="2">Uncharacterized protein</fullName>
    </submittedName>
</protein>
<feature type="compositionally biased region" description="Basic residues" evidence="1">
    <location>
        <begin position="1"/>
        <end position="13"/>
    </location>
</feature>
<dbReference type="EMBL" id="GEBQ01018359">
    <property type="protein sequence ID" value="JAT21618.1"/>
    <property type="molecule type" value="Transcribed_RNA"/>
</dbReference>
<organism evidence="2">
    <name type="scientific">Graphocephala atropunctata</name>
    <dbReference type="NCBI Taxonomy" id="36148"/>
    <lineage>
        <taxon>Eukaryota</taxon>
        <taxon>Metazoa</taxon>
        <taxon>Ecdysozoa</taxon>
        <taxon>Arthropoda</taxon>
        <taxon>Hexapoda</taxon>
        <taxon>Insecta</taxon>
        <taxon>Pterygota</taxon>
        <taxon>Neoptera</taxon>
        <taxon>Paraneoptera</taxon>
        <taxon>Hemiptera</taxon>
        <taxon>Auchenorrhyncha</taxon>
        <taxon>Membracoidea</taxon>
        <taxon>Cicadellidae</taxon>
        <taxon>Cicadellinae</taxon>
        <taxon>Cicadellini</taxon>
        <taxon>Graphocephala</taxon>
    </lineage>
</organism>
<dbReference type="AlphaFoldDB" id="A0A1B6LD50"/>
<evidence type="ECO:0000313" key="2">
    <source>
        <dbReference type="EMBL" id="JAT21618.1"/>
    </source>
</evidence>
<feature type="compositionally biased region" description="Basic and acidic residues" evidence="1">
    <location>
        <begin position="17"/>
        <end position="42"/>
    </location>
</feature>
<feature type="compositionally biased region" description="Polar residues" evidence="1">
    <location>
        <begin position="59"/>
        <end position="74"/>
    </location>
</feature>
<feature type="compositionally biased region" description="Basic and acidic residues" evidence="1">
    <location>
        <begin position="75"/>
        <end position="84"/>
    </location>
</feature>